<dbReference type="KEGG" id="rsin:B6N60_00236"/>
<dbReference type="PANTHER" id="PTHR32089">
    <property type="entry name" value="METHYL-ACCEPTING CHEMOTAXIS PROTEIN MCPB"/>
    <property type="match status" value="1"/>
</dbReference>
<evidence type="ECO:0000256" key="2">
    <source>
        <dbReference type="PROSITE-ProRule" id="PRU00284"/>
    </source>
</evidence>
<dbReference type="InterPro" id="IPR004089">
    <property type="entry name" value="MCPsignal_dom"/>
</dbReference>
<gene>
    <name evidence="4" type="ORF">B6N60_00236</name>
</gene>
<name>A0A975T3S6_9NOST</name>
<evidence type="ECO:0000313" key="5">
    <source>
        <dbReference type="Proteomes" id="UP000683511"/>
    </source>
</evidence>
<evidence type="ECO:0000259" key="3">
    <source>
        <dbReference type="PROSITE" id="PS50111"/>
    </source>
</evidence>
<evidence type="ECO:0000256" key="1">
    <source>
        <dbReference type="ARBA" id="ARBA00023224"/>
    </source>
</evidence>
<sequence length="175" mass="19119">MSLNAAIEAEKAGEYGLGFAVVAREIRRLADQTAVATIDIEQMVKQMQSSVSTGVMEMDKFATEVSRSVEDVANISMQMGQIIEQVQDLTPRYEAVSQGMEAQAQGATQISDAMSQLSSNSVQTAASLREINQAIAQLNQIAQGLRQEMSRFKLSNSTEQQYIDHSNRLVGSLEL</sequence>
<dbReference type="PANTHER" id="PTHR32089:SF120">
    <property type="entry name" value="METHYL-ACCEPTING CHEMOTAXIS PROTEIN TLPQ"/>
    <property type="match status" value="1"/>
</dbReference>
<proteinExistence type="predicted"/>
<dbReference type="PROSITE" id="PS50111">
    <property type="entry name" value="CHEMOTAXIS_TRANSDUC_2"/>
    <property type="match status" value="1"/>
</dbReference>
<dbReference type="GO" id="GO:0007165">
    <property type="term" value="P:signal transduction"/>
    <property type="evidence" value="ECO:0007669"/>
    <property type="project" value="UniProtKB-KW"/>
</dbReference>
<keyword evidence="1 2" id="KW-0807">Transducer</keyword>
<protein>
    <submittedName>
        <fullName evidence="4">Methyl-accepting chemotaxis sensory transducer</fullName>
    </submittedName>
</protein>
<reference evidence="4" key="1">
    <citation type="submission" date="2017-04" db="EMBL/GenBank/DDBJ databases">
        <title>Genome deletions in a multicellular cyanobacterial endosymbiont for morphological adaptation in marine diatoms.</title>
        <authorList>
            <person name="Wang Y."/>
            <person name="Gao H."/>
            <person name="Li R."/>
            <person name="Xu X."/>
        </authorList>
    </citation>
    <scope>NUCLEOTIDE SEQUENCE</scope>
    <source>
        <strain evidence="4">FACHB 800</strain>
    </source>
</reference>
<dbReference type="AlphaFoldDB" id="A0A975T3S6"/>
<keyword evidence="5" id="KW-1185">Reference proteome</keyword>
<organism evidence="4 5">
    <name type="scientific">Richelia sinica FACHB-800</name>
    <dbReference type="NCBI Taxonomy" id="1357546"/>
    <lineage>
        <taxon>Bacteria</taxon>
        <taxon>Bacillati</taxon>
        <taxon>Cyanobacteriota</taxon>
        <taxon>Cyanophyceae</taxon>
        <taxon>Nostocales</taxon>
        <taxon>Nostocaceae</taxon>
        <taxon>Richelia</taxon>
    </lineage>
</organism>
<dbReference type="EMBL" id="CP021056">
    <property type="protein sequence ID" value="QXE21559.1"/>
    <property type="molecule type" value="Genomic_DNA"/>
</dbReference>
<dbReference type="Gene3D" id="1.10.287.950">
    <property type="entry name" value="Methyl-accepting chemotaxis protein"/>
    <property type="match status" value="1"/>
</dbReference>
<dbReference type="GO" id="GO:0016020">
    <property type="term" value="C:membrane"/>
    <property type="evidence" value="ECO:0007669"/>
    <property type="project" value="InterPro"/>
</dbReference>
<dbReference type="SUPFAM" id="SSF58104">
    <property type="entry name" value="Methyl-accepting chemotaxis protein (MCP) signaling domain"/>
    <property type="match status" value="1"/>
</dbReference>
<accession>A0A975T3S6</accession>
<evidence type="ECO:0000313" key="4">
    <source>
        <dbReference type="EMBL" id="QXE21559.1"/>
    </source>
</evidence>
<dbReference type="Proteomes" id="UP000683511">
    <property type="component" value="Chromosome"/>
</dbReference>
<dbReference type="Pfam" id="PF00015">
    <property type="entry name" value="MCPsignal"/>
    <property type="match status" value="1"/>
</dbReference>
<feature type="domain" description="Methyl-accepting transducer" evidence="3">
    <location>
        <begin position="1"/>
        <end position="118"/>
    </location>
</feature>